<name>A0AC34RK53_9BILA</name>
<evidence type="ECO:0000313" key="2">
    <source>
        <dbReference type="WBParaSite" id="JU765_v2.g7700.t1"/>
    </source>
</evidence>
<sequence length="109" mass="12942">MRKVLGNRGNERGVEGFMLDIGKQREPVGWKKGPPEMPRLENWERTRKLKNLEAPWLTSVEKRANRVKKHRIYSSKWRIHHCSWKMAVNDENPQMNSIRQSRNLKHVSG</sequence>
<dbReference type="Proteomes" id="UP000887576">
    <property type="component" value="Unplaced"/>
</dbReference>
<evidence type="ECO:0000313" key="1">
    <source>
        <dbReference type="Proteomes" id="UP000887576"/>
    </source>
</evidence>
<protein>
    <submittedName>
        <fullName evidence="2">Uncharacterized protein</fullName>
    </submittedName>
</protein>
<accession>A0AC34RK53</accession>
<reference evidence="2" key="1">
    <citation type="submission" date="2022-11" db="UniProtKB">
        <authorList>
            <consortium name="WormBaseParasite"/>
        </authorList>
    </citation>
    <scope>IDENTIFICATION</scope>
</reference>
<proteinExistence type="predicted"/>
<organism evidence="1 2">
    <name type="scientific">Panagrolaimus sp. JU765</name>
    <dbReference type="NCBI Taxonomy" id="591449"/>
    <lineage>
        <taxon>Eukaryota</taxon>
        <taxon>Metazoa</taxon>
        <taxon>Ecdysozoa</taxon>
        <taxon>Nematoda</taxon>
        <taxon>Chromadorea</taxon>
        <taxon>Rhabditida</taxon>
        <taxon>Tylenchina</taxon>
        <taxon>Panagrolaimomorpha</taxon>
        <taxon>Panagrolaimoidea</taxon>
        <taxon>Panagrolaimidae</taxon>
        <taxon>Panagrolaimus</taxon>
    </lineage>
</organism>
<dbReference type="WBParaSite" id="JU765_v2.g7700.t1">
    <property type="protein sequence ID" value="JU765_v2.g7700.t1"/>
    <property type="gene ID" value="JU765_v2.g7700"/>
</dbReference>